<organism evidence="1 2">
    <name type="scientific">Trypanosoma vivax (strain Y486)</name>
    <dbReference type="NCBI Taxonomy" id="1055687"/>
    <lineage>
        <taxon>Eukaryota</taxon>
        <taxon>Discoba</taxon>
        <taxon>Euglenozoa</taxon>
        <taxon>Kinetoplastea</taxon>
        <taxon>Metakinetoplastina</taxon>
        <taxon>Trypanosomatida</taxon>
        <taxon>Trypanosomatidae</taxon>
        <taxon>Trypanosoma</taxon>
        <taxon>Duttonella</taxon>
    </lineage>
</organism>
<reference evidence="1 2" key="1">
    <citation type="journal article" date="2012" name="Proc. Natl. Acad. Sci. U.S.A.">
        <title>Antigenic diversity is generated by distinct evolutionary mechanisms in African trypanosome species.</title>
        <authorList>
            <person name="Jackson A.P."/>
            <person name="Berry A."/>
            <person name="Aslett M."/>
            <person name="Allison H.C."/>
            <person name="Burton P."/>
            <person name="Vavrova-Anderson J."/>
            <person name="Brown R."/>
            <person name="Browne H."/>
            <person name="Corton N."/>
            <person name="Hauser H."/>
            <person name="Gamble J."/>
            <person name="Gilderthorp R."/>
            <person name="Marcello L."/>
            <person name="McQuillan J."/>
            <person name="Otto T.D."/>
            <person name="Quail M.A."/>
            <person name="Sanders M.J."/>
            <person name="van Tonder A."/>
            <person name="Ginger M.L."/>
            <person name="Field M.C."/>
            <person name="Barry J.D."/>
            <person name="Hertz-Fowler C."/>
            <person name="Berriman M."/>
        </authorList>
    </citation>
    <scope>NUCLEOTIDE SEQUENCE</scope>
    <source>
        <strain evidence="1 2">Y486</strain>
    </source>
</reference>
<dbReference type="EMBL" id="CAEX01007113">
    <property type="protein sequence ID" value="CCD21162.1"/>
    <property type="molecule type" value="Genomic_DNA"/>
</dbReference>
<protein>
    <recommendedName>
        <fullName evidence="3">Nucleotide-diphospho-sugar transferase domain-containing protein</fullName>
    </recommendedName>
</protein>
<proteinExistence type="predicted"/>
<keyword evidence="2" id="KW-1185">Reference proteome</keyword>
<gene>
    <name evidence="1" type="ORF">TvY486_0040720</name>
</gene>
<sequence length="334" mass="38200">MQRDTYEISFVCTMGTPECDEELQLFLHCFRVVHPKMPIIVGCTSSMINGKGSSKAYREFCDDGKIEWIPCLDEYLPIRRGDMEQHRGVWYSSRHTDFMMEKSVLMEHAMMRITESHANNAIPAVAFLDCDIILLGELPCIPIGMEVALSPHRINHVDESFFGRYNGGFIVASNPSVLYEWRRATRHSRYFDQASLESVAKRFSSTLFEIPPQHNYGYWRLFQTFRADPVLEAKQFSIESSGIDPEWTLCYEGLPLKSIHSHFILQVPKHAKNIKVFNSLMKRWLSRCVRPTSSAALTAAVASNGSRSIRPNRLYEMCLGKVLSGNKIPCGRFV</sequence>
<dbReference type="VEuPathDB" id="TriTrypDB:TvY486_0040720"/>
<dbReference type="Proteomes" id="UP000009027">
    <property type="component" value="Unassembled WGS sequence"/>
</dbReference>
<name>F9WUB4_TRYVY</name>
<evidence type="ECO:0000313" key="1">
    <source>
        <dbReference type="EMBL" id="CCD21162.1"/>
    </source>
</evidence>
<accession>F9WUB4</accession>
<evidence type="ECO:0008006" key="3">
    <source>
        <dbReference type="Google" id="ProtNLM"/>
    </source>
</evidence>
<dbReference type="AlphaFoldDB" id="F9WUB4"/>
<evidence type="ECO:0000313" key="2">
    <source>
        <dbReference type="Proteomes" id="UP000009027"/>
    </source>
</evidence>